<dbReference type="EMBL" id="MN935477">
    <property type="protein sequence ID" value="QOU10625.1"/>
    <property type="molecule type" value="Genomic_DNA"/>
</dbReference>
<evidence type="ECO:0000256" key="5">
    <source>
        <dbReference type="ARBA" id="ARBA00022980"/>
    </source>
</evidence>
<keyword evidence="3" id="KW-0699">rRNA-binding</keyword>
<organism evidence="9">
    <name type="scientific">Pedospumella sp. Jangsampo120217C5</name>
    <dbReference type="NCBI Taxonomy" id="2782409"/>
    <lineage>
        <taxon>Eukaryota</taxon>
        <taxon>Sar</taxon>
        <taxon>Stramenopiles</taxon>
        <taxon>Ochrophyta</taxon>
        <taxon>Chrysophyceae</taxon>
        <taxon>Chromulinales</taxon>
        <taxon>Chromulinaceae</taxon>
        <taxon>Pedospumella</taxon>
    </lineage>
</organism>
<keyword evidence="4" id="KW-0694">RNA-binding</keyword>
<evidence type="ECO:0000256" key="7">
    <source>
        <dbReference type="ARBA" id="ARBA00035213"/>
    </source>
</evidence>
<dbReference type="GO" id="GO:0009507">
    <property type="term" value="C:chloroplast"/>
    <property type="evidence" value="ECO:0007669"/>
    <property type="project" value="UniProtKB-SubCell"/>
</dbReference>
<keyword evidence="5 9" id="KW-0689">Ribosomal protein</keyword>
<dbReference type="Gene3D" id="2.40.30.10">
    <property type="entry name" value="Translation factors"/>
    <property type="match status" value="1"/>
</dbReference>
<evidence type="ECO:0000313" key="9">
    <source>
        <dbReference type="EMBL" id="QOU10625.1"/>
    </source>
</evidence>
<dbReference type="GO" id="GO:0019843">
    <property type="term" value="F:rRNA binding"/>
    <property type="evidence" value="ECO:0007669"/>
    <property type="project" value="UniProtKB-KW"/>
</dbReference>
<evidence type="ECO:0000256" key="4">
    <source>
        <dbReference type="ARBA" id="ARBA00022884"/>
    </source>
</evidence>
<evidence type="ECO:0000256" key="6">
    <source>
        <dbReference type="ARBA" id="ARBA00023274"/>
    </source>
</evidence>
<dbReference type="InterPro" id="IPR019927">
    <property type="entry name" value="Ribosomal_uL3_bac/org-type"/>
</dbReference>
<comment type="subcellular location">
    <subcellularLocation>
        <location evidence="1">Plastid</location>
        <location evidence="1">Chloroplast</location>
    </subcellularLocation>
</comment>
<evidence type="ECO:0000256" key="1">
    <source>
        <dbReference type="ARBA" id="ARBA00004229"/>
    </source>
</evidence>
<sequence>MIWTITVKLFTIIKDKKLYKRRYIVALGILGNKVGMTQIFTKNGNAVPVTIIKSSPCFITQIKTTPIHGYNAVQLGYIKQQSNEKGYKKPLLGHFSKNNLPFFRFLKEYKVENIEQYNIGDSFSVDLFKVGHFITVSGLTIGKGNTSNIKRHKFGRGPMSHGSKHHRLQGSLGAGTSPGRVFPGKKMPGRVGMDKRTIKSLEILDIDLIDNIIVLKGSVPGKAGNLLSLTFDK</sequence>
<evidence type="ECO:0000256" key="8">
    <source>
        <dbReference type="SAM" id="MobiDB-lite"/>
    </source>
</evidence>
<dbReference type="GO" id="GO:0006412">
    <property type="term" value="P:translation"/>
    <property type="evidence" value="ECO:0007669"/>
    <property type="project" value="InterPro"/>
</dbReference>
<keyword evidence="9" id="KW-0934">Plastid</keyword>
<dbReference type="NCBIfam" id="TIGR03625">
    <property type="entry name" value="L3_bact"/>
    <property type="match status" value="1"/>
</dbReference>
<dbReference type="HAMAP" id="MF_01325_B">
    <property type="entry name" value="Ribosomal_uL3_B"/>
    <property type="match status" value="1"/>
</dbReference>
<geneLocation type="plastid" evidence="9"/>
<proteinExistence type="inferred from homology"/>
<dbReference type="AlphaFoldDB" id="A0A7S6TCF4"/>
<accession>A0A7S6TCF4</accession>
<keyword evidence="6" id="KW-0687">Ribonucleoprotein</keyword>
<dbReference type="Gene3D" id="3.30.160.810">
    <property type="match status" value="1"/>
</dbReference>
<dbReference type="InterPro" id="IPR000597">
    <property type="entry name" value="Ribosomal_uL3"/>
</dbReference>
<dbReference type="GO" id="GO:0003735">
    <property type="term" value="F:structural constituent of ribosome"/>
    <property type="evidence" value="ECO:0007669"/>
    <property type="project" value="InterPro"/>
</dbReference>
<evidence type="ECO:0000256" key="2">
    <source>
        <dbReference type="ARBA" id="ARBA00006540"/>
    </source>
</evidence>
<protein>
    <recommendedName>
        <fullName evidence="7">Large ribosomal subunit protein uL3c</fullName>
    </recommendedName>
</protein>
<reference evidence="9" key="1">
    <citation type="journal article" date="2020" name="Front. Plant Sci.">
        <title>Comparative Plastid Genomics of Non-Photosynthetic Chrysophytes: Genome Reduction and Compaction.</title>
        <authorList>
            <person name="Kim J.I."/>
            <person name="Jeong M."/>
            <person name="Archibald J.M."/>
            <person name="Shin W."/>
        </authorList>
    </citation>
    <scope>NUCLEOTIDE SEQUENCE</scope>
    <source>
        <strain evidence="9">Jangsampo120217C5</strain>
    </source>
</reference>
<gene>
    <name evidence="9" type="primary">rpl3</name>
    <name evidence="9" type="ORF">PedoPt_p050</name>
</gene>
<name>A0A7S6TCF4_9STRA</name>
<feature type="region of interest" description="Disordered" evidence="8">
    <location>
        <begin position="154"/>
        <end position="188"/>
    </location>
</feature>
<dbReference type="FunFam" id="2.40.30.10:FF:000065">
    <property type="entry name" value="50S ribosomal protein L3, chloroplastic"/>
    <property type="match status" value="1"/>
</dbReference>
<comment type="similarity">
    <text evidence="2">Belongs to the universal ribosomal protein uL3 family.</text>
</comment>
<dbReference type="InterPro" id="IPR009000">
    <property type="entry name" value="Transl_B-barrel_sf"/>
</dbReference>
<dbReference type="PANTHER" id="PTHR11229">
    <property type="entry name" value="50S RIBOSOMAL PROTEIN L3"/>
    <property type="match status" value="1"/>
</dbReference>
<dbReference type="Pfam" id="PF00297">
    <property type="entry name" value="Ribosomal_L3"/>
    <property type="match status" value="1"/>
</dbReference>
<dbReference type="GO" id="GO:0022625">
    <property type="term" value="C:cytosolic large ribosomal subunit"/>
    <property type="evidence" value="ECO:0007669"/>
    <property type="project" value="TreeGrafter"/>
</dbReference>
<dbReference type="PANTHER" id="PTHR11229:SF16">
    <property type="entry name" value="LARGE RIBOSOMAL SUBUNIT PROTEIN UL3C"/>
    <property type="match status" value="1"/>
</dbReference>
<dbReference type="SUPFAM" id="SSF50447">
    <property type="entry name" value="Translation proteins"/>
    <property type="match status" value="1"/>
</dbReference>
<evidence type="ECO:0000256" key="3">
    <source>
        <dbReference type="ARBA" id="ARBA00022730"/>
    </source>
</evidence>